<dbReference type="InterPro" id="IPR013762">
    <property type="entry name" value="Integrase-like_cat_sf"/>
</dbReference>
<dbReference type="PROSITE" id="PS51898">
    <property type="entry name" value="TYR_RECOMBINASE"/>
    <property type="match status" value="1"/>
</dbReference>
<dbReference type="InterPro" id="IPR002104">
    <property type="entry name" value="Integrase_catalytic"/>
</dbReference>
<proteinExistence type="predicted"/>
<dbReference type="GO" id="GO:0015074">
    <property type="term" value="P:DNA integration"/>
    <property type="evidence" value="ECO:0007669"/>
    <property type="project" value="InterPro"/>
</dbReference>
<name>A0A1Z2LAD8_9ACTN</name>
<dbReference type="EMBL" id="CP021744">
    <property type="protein sequence ID" value="ARZ71201.1"/>
    <property type="molecule type" value="Genomic_DNA"/>
</dbReference>
<feature type="domain" description="Tyr recombinase" evidence="2">
    <location>
        <begin position="232"/>
        <end position="446"/>
    </location>
</feature>
<keyword evidence="1" id="KW-0233">DNA recombination</keyword>
<sequence>MGLSYRVRFWDIRERPGRRSPFEVRWTVNGREKSESYSTIGLAESRWSKLMTLAREGEAFDVQSGLPISELRAIKQKVTWYQHAHDYIEQKWDHTPGNTRRTLADAMATITPALVKPGSRYPDHRVLRRALYSWAFNKKAWENEPPEEWRPAIGWIEQRSLPIGALEDAAVVRQALDALKLKLDGTPAAAKTALRKKGAFSDSLGLAVEKGYFTANPLAGVKWRAPQPPEEVDPECVPNPAQVKRLLGAVRGLGGRGPHLEAFFGCMYFAAMRPAEVIRLERSQCRLPEEGWGLLTLRGGVVLSGKEWTDDGEAHEVHALKKRALRETRPVPIPPELVAMLREHVDRFGTASDGRLFRSGRDLYVQSAAYNKTWKKARVTALSKEEQASLVAKRPYDLRHAGISFWLHSGVDPAECARRAGQSIEVMFRVYAKVLAAGQERANRRIAAAMREWR</sequence>
<reference evidence="3 4" key="1">
    <citation type="submission" date="2017-06" db="EMBL/GenBank/DDBJ databases">
        <title>Streptomyces albireticuli Genome sequencing and assembly.</title>
        <authorList>
            <person name="Wang Y."/>
            <person name="Du B."/>
            <person name="Ding Y."/>
            <person name="Liu H."/>
            <person name="Hou Q."/>
            <person name="Liu K."/>
            <person name="Yao L."/>
            <person name="Wang C."/>
        </authorList>
    </citation>
    <scope>NUCLEOTIDE SEQUENCE [LARGE SCALE GENOMIC DNA]</scope>
    <source>
        <strain evidence="3 4">MDJK11</strain>
    </source>
</reference>
<evidence type="ECO:0000313" key="4">
    <source>
        <dbReference type="Proteomes" id="UP000195755"/>
    </source>
</evidence>
<dbReference type="KEGG" id="salj:SMD11_5622"/>
<accession>A0A1Z2LAD8</accession>
<dbReference type="InterPro" id="IPR050090">
    <property type="entry name" value="Tyrosine_recombinase_XerCD"/>
</dbReference>
<organism evidence="3 4">
    <name type="scientific">Streptomyces albireticuli</name>
    <dbReference type="NCBI Taxonomy" id="1940"/>
    <lineage>
        <taxon>Bacteria</taxon>
        <taxon>Bacillati</taxon>
        <taxon>Actinomycetota</taxon>
        <taxon>Actinomycetes</taxon>
        <taxon>Kitasatosporales</taxon>
        <taxon>Streptomycetaceae</taxon>
        <taxon>Streptomyces</taxon>
    </lineage>
</organism>
<evidence type="ECO:0000259" key="2">
    <source>
        <dbReference type="PROSITE" id="PS51898"/>
    </source>
</evidence>
<dbReference type="AlphaFoldDB" id="A0A1Z2LAD8"/>
<dbReference type="Gene3D" id="1.10.443.10">
    <property type="entry name" value="Intergrase catalytic core"/>
    <property type="match status" value="1"/>
</dbReference>
<protein>
    <submittedName>
        <fullName evidence="3">Integrase</fullName>
    </submittedName>
</protein>
<dbReference type="GO" id="GO:0006310">
    <property type="term" value="P:DNA recombination"/>
    <property type="evidence" value="ECO:0007669"/>
    <property type="project" value="UniProtKB-KW"/>
</dbReference>
<dbReference type="InterPro" id="IPR011010">
    <property type="entry name" value="DNA_brk_join_enz"/>
</dbReference>
<dbReference type="RefSeq" id="WP_234366182.1">
    <property type="nucleotide sequence ID" value="NZ_CP021744.1"/>
</dbReference>
<evidence type="ECO:0000256" key="1">
    <source>
        <dbReference type="ARBA" id="ARBA00023172"/>
    </source>
</evidence>
<dbReference type="Proteomes" id="UP000195755">
    <property type="component" value="Chromosome"/>
</dbReference>
<evidence type="ECO:0000313" key="3">
    <source>
        <dbReference type="EMBL" id="ARZ71201.1"/>
    </source>
</evidence>
<dbReference type="PANTHER" id="PTHR30349">
    <property type="entry name" value="PHAGE INTEGRASE-RELATED"/>
    <property type="match status" value="1"/>
</dbReference>
<dbReference type="GO" id="GO:0003677">
    <property type="term" value="F:DNA binding"/>
    <property type="evidence" value="ECO:0007669"/>
    <property type="project" value="InterPro"/>
</dbReference>
<dbReference type="SUPFAM" id="SSF56349">
    <property type="entry name" value="DNA breaking-rejoining enzymes"/>
    <property type="match status" value="1"/>
</dbReference>
<dbReference type="PANTHER" id="PTHR30349:SF64">
    <property type="entry name" value="PROPHAGE INTEGRASE INTD-RELATED"/>
    <property type="match status" value="1"/>
</dbReference>
<gene>
    <name evidence="3" type="ORF">SMD11_5622</name>
</gene>